<name>A0A5N0VBH9_9PSEU</name>
<reference evidence="1" key="1">
    <citation type="submission" date="2019-09" db="EMBL/GenBank/DDBJ databases">
        <authorList>
            <person name="Teo W.F.A."/>
            <person name="Duangmal K."/>
        </authorList>
    </citation>
    <scope>NUCLEOTIDE SEQUENCE [LARGE SCALE GENOMIC DNA]</scope>
    <source>
        <strain evidence="1">K81G1</strain>
    </source>
</reference>
<protein>
    <submittedName>
        <fullName evidence="1">MmcQ/YjbR family DNA-binding protein</fullName>
    </submittedName>
</protein>
<dbReference type="Proteomes" id="UP000319769">
    <property type="component" value="Unassembled WGS sequence"/>
</dbReference>
<comment type="caution">
    <text evidence="1">The sequence shown here is derived from an EMBL/GenBank/DDBJ whole genome shotgun (WGS) entry which is preliminary data.</text>
</comment>
<accession>A0A5N0VBH9</accession>
<dbReference type="EMBL" id="VMNW02000013">
    <property type="protein sequence ID" value="KAA9162311.1"/>
    <property type="molecule type" value="Genomic_DNA"/>
</dbReference>
<dbReference type="RefSeq" id="WP_144747955.1">
    <property type="nucleotide sequence ID" value="NZ_VMNW02000013.1"/>
</dbReference>
<dbReference type="SUPFAM" id="SSF159894">
    <property type="entry name" value="YgaC/TfoX-N like"/>
    <property type="match status" value="1"/>
</dbReference>
<evidence type="ECO:0000313" key="1">
    <source>
        <dbReference type="EMBL" id="KAA9162311.1"/>
    </source>
</evidence>
<dbReference type="OrthoDB" id="8779526at2"/>
<gene>
    <name evidence="1" type="ORF">FPZ12_011760</name>
</gene>
<evidence type="ECO:0000313" key="2">
    <source>
        <dbReference type="Proteomes" id="UP000319769"/>
    </source>
</evidence>
<keyword evidence="1" id="KW-0238">DNA-binding</keyword>
<dbReference type="GO" id="GO:0003677">
    <property type="term" value="F:DNA binding"/>
    <property type="evidence" value="ECO:0007669"/>
    <property type="project" value="UniProtKB-KW"/>
</dbReference>
<sequence length="105" mass="11348">MSLEERFEDLVDELVGLPGVTPPQPGRGFGAHALKVRGRIFAMFVRGRLVVKLPAARVDELVGAGEGIPFDANKGKPMKEWLNLDPESTVDWSALAKEAMSFVGG</sequence>
<proteinExistence type="predicted"/>
<organism evidence="1 2">
    <name type="scientific">Amycolatopsis acidicola</name>
    <dbReference type="NCBI Taxonomy" id="2596893"/>
    <lineage>
        <taxon>Bacteria</taxon>
        <taxon>Bacillati</taxon>
        <taxon>Actinomycetota</taxon>
        <taxon>Actinomycetes</taxon>
        <taxon>Pseudonocardiales</taxon>
        <taxon>Pseudonocardiaceae</taxon>
        <taxon>Amycolatopsis</taxon>
    </lineage>
</organism>
<dbReference type="AlphaFoldDB" id="A0A5N0VBH9"/>
<keyword evidence="2" id="KW-1185">Reference proteome</keyword>